<organism evidence="8 9">
    <name type="scientific">Eleusine coracana subsp. coracana</name>
    <dbReference type="NCBI Taxonomy" id="191504"/>
    <lineage>
        <taxon>Eukaryota</taxon>
        <taxon>Viridiplantae</taxon>
        <taxon>Streptophyta</taxon>
        <taxon>Embryophyta</taxon>
        <taxon>Tracheophyta</taxon>
        <taxon>Spermatophyta</taxon>
        <taxon>Magnoliopsida</taxon>
        <taxon>Liliopsida</taxon>
        <taxon>Poales</taxon>
        <taxon>Poaceae</taxon>
        <taxon>PACMAD clade</taxon>
        <taxon>Chloridoideae</taxon>
        <taxon>Cynodonteae</taxon>
        <taxon>Eleusininae</taxon>
        <taxon>Eleusine</taxon>
    </lineage>
</organism>
<sequence length="199" mass="20765">MTPPKGSSSSRASVRGGSGIIINEPVRANKSRTRGVRSRPWGRYVAEIRDPVTKARMWLGTFATPDQAARAYDAAARRFLGGHATVNYLGPSASTFTTASSSSLASLESKAEVTSTPVVSLDLRLGPPGVTVVPAPSVSLDLTLAIVTAPLLPSSSRVCVKKPIDDVRSDESTSLSRSSVAAVDLGLDLNLPPPAEVLV</sequence>
<dbReference type="SMART" id="SM00380">
    <property type="entry name" value="AP2"/>
    <property type="match status" value="1"/>
</dbReference>
<evidence type="ECO:0000256" key="6">
    <source>
        <dbReference type="SAM" id="MobiDB-lite"/>
    </source>
</evidence>
<name>A0AAV5FPY9_ELECO</name>
<feature type="domain" description="AP2/ERF" evidence="7">
    <location>
        <begin position="32"/>
        <end position="89"/>
    </location>
</feature>
<evidence type="ECO:0000256" key="4">
    <source>
        <dbReference type="ARBA" id="ARBA00023163"/>
    </source>
</evidence>
<feature type="compositionally biased region" description="Low complexity" evidence="6">
    <location>
        <begin position="1"/>
        <end position="15"/>
    </location>
</feature>
<evidence type="ECO:0000259" key="7">
    <source>
        <dbReference type="PROSITE" id="PS51032"/>
    </source>
</evidence>
<evidence type="ECO:0000256" key="5">
    <source>
        <dbReference type="ARBA" id="ARBA00023242"/>
    </source>
</evidence>
<keyword evidence="5" id="KW-0539">Nucleus</keyword>
<dbReference type="GO" id="GO:0003700">
    <property type="term" value="F:DNA-binding transcription factor activity"/>
    <property type="evidence" value="ECO:0007669"/>
    <property type="project" value="InterPro"/>
</dbReference>
<dbReference type="Pfam" id="PF00847">
    <property type="entry name" value="AP2"/>
    <property type="match status" value="1"/>
</dbReference>
<feature type="region of interest" description="Disordered" evidence="6">
    <location>
        <begin position="1"/>
        <end position="23"/>
    </location>
</feature>
<dbReference type="PANTHER" id="PTHR31677">
    <property type="entry name" value="AP2 DOMAIN CLASS TRANSCRIPTION FACTOR"/>
    <property type="match status" value="1"/>
</dbReference>
<dbReference type="PANTHER" id="PTHR31677:SF231">
    <property type="entry name" value="ETHYLENE-RESPONSIVE TRANSCRIPTION FACTOR 4"/>
    <property type="match status" value="1"/>
</dbReference>
<evidence type="ECO:0000256" key="1">
    <source>
        <dbReference type="ARBA" id="ARBA00004123"/>
    </source>
</evidence>
<keyword evidence="4" id="KW-0804">Transcription</keyword>
<keyword evidence="2" id="KW-0805">Transcription regulation</keyword>
<dbReference type="GO" id="GO:0005634">
    <property type="term" value="C:nucleus"/>
    <property type="evidence" value="ECO:0007669"/>
    <property type="project" value="UniProtKB-SubCell"/>
</dbReference>
<protein>
    <recommendedName>
        <fullName evidence="7">AP2/ERF domain-containing protein</fullName>
    </recommendedName>
</protein>
<dbReference type="InterPro" id="IPR016177">
    <property type="entry name" value="DNA-bd_dom_sf"/>
</dbReference>
<keyword evidence="9" id="KW-1185">Reference proteome</keyword>
<dbReference type="Proteomes" id="UP001054889">
    <property type="component" value="Unassembled WGS sequence"/>
</dbReference>
<dbReference type="PROSITE" id="PS51032">
    <property type="entry name" value="AP2_ERF"/>
    <property type="match status" value="1"/>
</dbReference>
<dbReference type="GO" id="GO:0003677">
    <property type="term" value="F:DNA binding"/>
    <property type="evidence" value="ECO:0007669"/>
    <property type="project" value="UniProtKB-KW"/>
</dbReference>
<dbReference type="EMBL" id="BQKI01000090">
    <property type="protein sequence ID" value="GJN36717.1"/>
    <property type="molecule type" value="Genomic_DNA"/>
</dbReference>
<keyword evidence="3" id="KW-0238">DNA-binding</keyword>
<dbReference type="InterPro" id="IPR001471">
    <property type="entry name" value="AP2/ERF_dom"/>
</dbReference>
<dbReference type="PRINTS" id="PR00367">
    <property type="entry name" value="ETHRSPELEMNT"/>
</dbReference>
<comment type="subcellular location">
    <subcellularLocation>
        <location evidence="1">Nucleus</location>
    </subcellularLocation>
</comment>
<evidence type="ECO:0000313" key="9">
    <source>
        <dbReference type="Proteomes" id="UP001054889"/>
    </source>
</evidence>
<evidence type="ECO:0000313" key="8">
    <source>
        <dbReference type="EMBL" id="GJN36717.1"/>
    </source>
</evidence>
<dbReference type="SUPFAM" id="SSF54171">
    <property type="entry name" value="DNA-binding domain"/>
    <property type="match status" value="1"/>
</dbReference>
<evidence type="ECO:0000256" key="2">
    <source>
        <dbReference type="ARBA" id="ARBA00023015"/>
    </source>
</evidence>
<accession>A0AAV5FPY9</accession>
<dbReference type="Gene3D" id="3.30.730.10">
    <property type="entry name" value="AP2/ERF domain"/>
    <property type="match status" value="1"/>
</dbReference>
<proteinExistence type="predicted"/>
<reference evidence="8" key="1">
    <citation type="journal article" date="2018" name="DNA Res.">
        <title>Multiple hybrid de novo genome assembly of finger millet, an orphan allotetraploid crop.</title>
        <authorList>
            <person name="Hatakeyama M."/>
            <person name="Aluri S."/>
            <person name="Balachadran M.T."/>
            <person name="Sivarajan S.R."/>
            <person name="Patrignani A."/>
            <person name="Gruter S."/>
            <person name="Poveda L."/>
            <person name="Shimizu-Inatsugi R."/>
            <person name="Baeten J."/>
            <person name="Francoijs K.J."/>
            <person name="Nataraja K.N."/>
            <person name="Reddy Y.A.N."/>
            <person name="Phadnis S."/>
            <person name="Ravikumar R.L."/>
            <person name="Schlapbach R."/>
            <person name="Sreeman S.M."/>
            <person name="Shimizu K.K."/>
        </authorList>
    </citation>
    <scope>NUCLEOTIDE SEQUENCE</scope>
</reference>
<dbReference type="CDD" id="cd00018">
    <property type="entry name" value="AP2"/>
    <property type="match status" value="1"/>
</dbReference>
<evidence type="ECO:0000256" key="3">
    <source>
        <dbReference type="ARBA" id="ARBA00023125"/>
    </source>
</evidence>
<dbReference type="AlphaFoldDB" id="A0AAV5FPY9"/>
<comment type="caution">
    <text evidence="8">The sequence shown here is derived from an EMBL/GenBank/DDBJ whole genome shotgun (WGS) entry which is preliminary data.</text>
</comment>
<gene>
    <name evidence="8" type="primary">gb25606</name>
    <name evidence="8" type="ORF">PR202_gb25606</name>
</gene>
<reference evidence="8" key="2">
    <citation type="submission" date="2021-12" db="EMBL/GenBank/DDBJ databases">
        <title>Resequencing data analysis of finger millet.</title>
        <authorList>
            <person name="Hatakeyama M."/>
            <person name="Aluri S."/>
            <person name="Balachadran M.T."/>
            <person name="Sivarajan S.R."/>
            <person name="Poveda L."/>
            <person name="Shimizu-Inatsugi R."/>
            <person name="Schlapbach R."/>
            <person name="Sreeman S.M."/>
            <person name="Shimizu K.K."/>
        </authorList>
    </citation>
    <scope>NUCLEOTIDE SEQUENCE</scope>
</reference>
<dbReference type="InterPro" id="IPR036955">
    <property type="entry name" value="AP2/ERF_dom_sf"/>
</dbReference>